<evidence type="ECO:0000256" key="2">
    <source>
        <dbReference type="ARBA" id="ARBA00004555"/>
    </source>
</evidence>
<dbReference type="InterPro" id="IPR008152">
    <property type="entry name" value="Clathrin_a/b/g-adaptin_app_Ig"/>
</dbReference>
<sequence length="964" mass="108305">MSIKLRELIRQVRSCKTAAEERSIISKECAHIRALFKEDENQYRQRNIAKLLFIHMLGYPSQFGQVECLKLIASNKFCEKRIGYLAICQLLDEDSEILLLATNSIKNDLNHSNQYINGLALSAIANTAPKEMCRAVFREVSELLLVGNPFIKKRALLASVHIIRVLEDAEIESFINCIPSLLEDKHHGVLLGTCHMINSIIQYHPEHIETLGPFVPLLVKILSTISMAGYLNSMEYDNGGVTDQFLQVHILIAIGDLRTVIGDDIKENICAVLAQLLTNTDNSKNGGNSILYESVRTITKLLPYINEDGLYMLAVNTVTKFLQNTDLNIRFVALGLLENMKEFPNNSNNSLIISNNNEALNGSNNTGNENTHAGLAPHHTLILDCLKDSDSSIKLRALKVLFSLINESNIKIFIKELLNALLISTENEEMDFSIELATGMCMAVRKCKHLNPQWYIDTYIKLFCLAGNIIKEEERDYFISYLSSLNDSSIHSYTVKKLYLSLLSRNDQILLIQVTLWAIGEYSQYLFTNNNGIDSFEDNKSLDSSEIDISEESIISMIESILISNTREISNSNYSLSLSGVNNLCIDYSHPIKGVGIYSSINSIETTINFALVALIKSSIRLKAQKDKILKLIQSQVSSSSVEIQQRALEYMQILNSNWDSNRNKILNPIPVFDISNLHSNETRSNSYNNINAYNSPKKNKNENVNTSSNNNNLVTDLLDLDSNINEVAPNTSNNNLKYRDNLNINSSKVESNSGDILDLFDSLTSNNAKTNPSSFNTSNLVIPASASASFINSNTNSTSNNNLLYFNEEKPAPTIKSSPFEDLIDFNKLDLAPSSAPNNNLNSVETIKIYENKDIRITFDISKNRFNQKETNFTAKYFNISGIDISNFKLEIAVPKYLNIHLETASSSHLPSNNFNSPVKQEIKVTKNGDDNNQILMKLRINYNINNNQVTEYSNVNNIPNNY</sequence>
<dbReference type="SUPFAM" id="SSF48371">
    <property type="entry name" value="ARM repeat"/>
    <property type="match status" value="1"/>
</dbReference>
<dbReference type="GO" id="GO:0006886">
    <property type="term" value="P:intracellular protein transport"/>
    <property type="evidence" value="ECO:0007669"/>
    <property type="project" value="UniProtKB-UniRule"/>
</dbReference>
<keyword evidence="7 9" id="KW-0472">Membrane</keyword>
<dbReference type="Pfam" id="PF02883">
    <property type="entry name" value="Alpha_adaptinC2"/>
    <property type="match status" value="1"/>
</dbReference>
<dbReference type="PANTHER" id="PTHR22780">
    <property type="entry name" value="ADAPTIN, ALPHA/GAMMA/EPSILON"/>
    <property type="match status" value="1"/>
</dbReference>
<dbReference type="PIRSF" id="PIRSF037094">
    <property type="entry name" value="AP1_complex_gamma"/>
    <property type="match status" value="1"/>
</dbReference>
<organism evidence="12 13">
    <name type="scientific">Cryptosporidium ubiquitum</name>
    <dbReference type="NCBI Taxonomy" id="857276"/>
    <lineage>
        <taxon>Eukaryota</taxon>
        <taxon>Sar</taxon>
        <taxon>Alveolata</taxon>
        <taxon>Apicomplexa</taxon>
        <taxon>Conoidasida</taxon>
        <taxon>Coccidia</taxon>
        <taxon>Eucoccidiorida</taxon>
        <taxon>Eimeriorina</taxon>
        <taxon>Cryptosporidiidae</taxon>
        <taxon>Cryptosporidium</taxon>
    </lineage>
</organism>
<evidence type="ECO:0000313" key="12">
    <source>
        <dbReference type="EMBL" id="OII75534.1"/>
    </source>
</evidence>
<dbReference type="SUPFAM" id="SSF49348">
    <property type="entry name" value="Clathrin adaptor appendage domain"/>
    <property type="match status" value="1"/>
</dbReference>
<dbReference type="InterPro" id="IPR017107">
    <property type="entry name" value="AP1_complex_gsu"/>
</dbReference>
<evidence type="ECO:0000256" key="6">
    <source>
        <dbReference type="ARBA" id="ARBA00023034"/>
    </source>
</evidence>
<evidence type="ECO:0000256" key="10">
    <source>
        <dbReference type="SAM" id="MobiDB-lite"/>
    </source>
</evidence>
<evidence type="ECO:0000256" key="4">
    <source>
        <dbReference type="ARBA" id="ARBA00022448"/>
    </source>
</evidence>
<dbReference type="RefSeq" id="XP_028876541.1">
    <property type="nucleotide sequence ID" value="XM_029019067.1"/>
</dbReference>
<feature type="region of interest" description="Disordered" evidence="10">
    <location>
        <begin position="688"/>
        <end position="708"/>
    </location>
</feature>
<keyword evidence="5 9" id="KW-0653">Protein transport</keyword>
<dbReference type="Pfam" id="PF01602">
    <property type="entry name" value="Adaptin_N"/>
    <property type="match status" value="1"/>
</dbReference>
<reference evidence="12 13" key="1">
    <citation type="submission" date="2016-10" db="EMBL/GenBank/DDBJ databases">
        <title>Reductive evolution of mitochondrial metabolism and differential evolution of invasion-related proteins in Cryptosporidium.</title>
        <authorList>
            <person name="Liu S."/>
            <person name="Roellig D.M."/>
            <person name="Guo Y."/>
            <person name="Li N."/>
            <person name="Frace M.A."/>
            <person name="Tang K."/>
            <person name="Zhang L."/>
            <person name="Feng Y."/>
            <person name="Xiao L."/>
        </authorList>
    </citation>
    <scope>NUCLEOTIDE SEQUENCE [LARGE SCALE GENOMIC DNA]</scope>
    <source>
        <strain evidence="12">39726</strain>
    </source>
</reference>
<dbReference type="Gene3D" id="1.25.10.10">
    <property type="entry name" value="Leucine-rich Repeat Variant"/>
    <property type="match status" value="1"/>
</dbReference>
<comment type="similarity">
    <text evidence="3 9">Belongs to the adaptor complexes large subunit family.</text>
</comment>
<name>A0A1J4MMW1_9CRYT</name>
<evidence type="ECO:0000256" key="7">
    <source>
        <dbReference type="ARBA" id="ARBA00023136"/>
    </source>
</evidence>
<keyword evidence="4 9" id="KW-0813">Transport</keyword>
<dbReference type="Gene3D" id="2.60.40.1230">
    <property type="match status" value="1"/>
</dbReference>
<dbReference type="PROSITE" id="PS50180">
    <property type="entry name" value="GAE"/>
    <property type="match status" value="1"/>
</dbReference>
<evidence type="ECO:0000256" key="9">
    <source>
        <dbReference type="PIRNR" id="PIRNR037094"/>
    </source>
</evidence>
<dbReference type="InterPro" id="IPR016024">
    <property type="entry name" value="ARM-type_fold"/>
</dbReference>
<evidence type="ECO:0000256" key="8">
    <source>
        <dbReference type="ARBA" id="ARBA00023329"/>
    </source>
</evidence>
<dbReference type="InterPro" id="IPR011989">
    <property type="entry name" value="ARM-like"/>
</dbReference>
<dbReference type="OrthoDB" id="28053at2759"/>
<dbReference type="Proteomes" id="UP000186176">
    <property type="component" value="Unassembled WGS sequence"/>
</dbReference>
<protein>
    <recommendedName>
        <fullName evidence="9">AP-1 complex subunit gamma</fullName>
    </recommendedName>
</protein>
<evidence type="ECO:0000256" key="1">
    <source>
        <dbReference type="ARBA" id="ARBA00004156"/>
    </source>
</evidence>
<dbReference type="GO" id="GO:0030121">
    <property type="term" value="C:AP-1 adaptor complex"/>
    <property type="evidence" value="ECO:0007669"/>
    <property type="project" value="InterPro"/>
</dbReference>
<comment type="caution">
    <text evidence="12">The sequence shown here is derived from an EMBL/GenBank/DDBJ whole genome shotgun (WGS) entry which is preliminary data.</text>
</comment>
<dbReference type="InterPro" id="IPR050840">
    <property type="entry name" value="Adaptor_Complx_Large_Subunit"/>
</dbReference>
<keyword evidence="6 9" id="KW-0333">Golgi apparatus</keyword>
<accession>A0A1J4MMW1</accession>
<comment type="subcellular location">
    <subcellularLocation>
        <location evidence="1">Cytoplasmic vesicle membrane</location>
    </subcellularLocation>
    <subcellularLocation>
        <location evidence="2">Golgi apparatus</location>
    </subcellularLocation>
</comment>
<feature type="domain" description="GAE" evidence="11">
    <location>
        <begin position="843"/>
        <end position="961"/>
    </location>
</feature>
<gene>
    <name evidence="12" type="ORF">cubi_02055</name>
</gene>
<dbReference type="InterPro" id="IPR013041">
    <property type="entry name" value="Clathrin_app_Ig-like_sf"/>
</dbReference>
<dbReference type="AlphaFoldDB" id="A0A1J4MMW1"/>
<evidence type="ECO:0000313" key="13">
    <source>
        <dbReference type="Proteomes" id="UP000186176"/>
    </source>
</evidence>
<keyword evidence="8 9" id="KW-0968">Cytoplasmic vesicle</keyword>
<dbReference type="InterPro" id="IPR008153">
    <property type="entry name" value="GAE_dom"/>
</dbReference>
<dbReference type="GO" id="GO:0016192">
    <property type="term" value="P:vesicle-mediated transport"/>
    <property type="evidence" value="ECO:0007669"/>
    <property type="project" value="InterPro"/>
</dbReference>
<dbReference type="InterPro" id="IPR002553">
    <property type="entry name" value="Clathrin/coatomer_adapt-like_N"/>
</dbReference>
<proteinExistence type="inferred from homology"/>
<evidence type="ECO:0000256" key="5">
    <source>
        <dbReference type="ARBA" id="ARBA00022927"/>
    </source>
</evidence>
<dbReference type="GeneID" id="39978846"/>
<dbReference type="VEuPathDB" id="CryptoDB:cubi_02055"/>
<evidence type="ECO:0000256" key="3">
    <source>
        <dbReference type="ARBA" id="ARBA00006613"/>
    </source>
</evidence>
<dbReference type="SMART" id="SM00809">
    <property type="entry name" value="Alpha_adaptinC2"/>
    <property type="match status" value="1"/>
</dbReference>
<keyword evidence="13" id="KW-1185">Reference proteome</keyword>
<evidence type="ECO:0000259" key="11">
    <source>
        <dbReference type="PROSITE" id="PS50180"/>
    </source>
</evidence>
<dbReference type="EMBL" id="LRBP01000001">
    <property type="protein sequence ID" value="OII75534.1"/>
    <property type="molecule type" value="Genomic_DNA"/>
</dbReference>